<keyword evidence="3" id="KW-1185">Reference proteome</keyword>
<evidence type="ECO:0000313" key="3">
    <source>
        <dbReference type="Proteomes" id="UP000784294"/>
    </source>
</evidence>
<evidence type="ECO:0000313" key="2">
    <source>
        <dbReference type="EMBL" id="VEL22686.1"/>
    </source>
</evidence>
<feature type="compositionally biased region" description="Polar residues" evidence="1">
    <location>
        <begin position="17"/>
        <end position="29"/>
    </location>
</feature>
<dbReference type="Proteomes" id="UP000784294">
    <property type="component" value="Unassembled WGS sequence"/>
</dbReference>
<gene>
    <name evidence="2" type="ORF">PXEA_LOCUS16126</name>
</gene>
<evidence type="ECO:0000256" key="1">
    <source>
        <dbReference type="SAM" id="MobiDB-lite"/>
    </source>
</evidence>
<proteinExistence type="predicted"/>
<comment type="caution">
    <text evidence="2">The sequence shown here is derived from an EMBL/GenBank/DDBJ whole genome shotgun (WGS) entry which is preliminary data.</text>
</comment>
<feature type="region of interest" description="Disordered" evidence="1">
    <location>
        <begin position="17"/>
        <end position="38"/>
    </location>
</feature>
<accession>A0A3S4ZY46</accession>
<name>A0A3S4ZY46_9PLAT</name>
<reference evidence="2" key="1">
    <citation type="submission" date="2018-11" db="EMBL/GenBank/DDBJ databases">
        <authorList>
            <consortium name="Pathogen Informatics"/>
        </authorList>
    </citation>
    <scope>NUCLEOTIDE SEQUENCE</scope>
</reference>
<protein>
    <submittedName>
        <fullName evidence="2">Uncharacterized protein</fullName>
    </submittedName>
</protein>
<sequence>MPDSERQLPIGLHLTIVSSSSPPLHTSPNEPRLPATDSSDQIMFGSCSSSDSTWSTQRITFTFTLGKLDSKPLRQLNERDSFEKCFSYLF</sequence>
<organism evidence="2 3">
    <name type="scientific">Protopolystoma xenopodis</name>
    <dbReference type="NCBI Taxonomy" id="117903"/>
    <lineage>
        <taxon>Eukaryota</taxon>
        <taxon>Metazoa</taxon>
        <taxon>Spiralia</taxon>
        <taxon>Lophotrochozoa</taxon>
        <taxon>Platyhelminthes</taxon>
        <taxon>Monogenea</taxon>
        <taxon>Polyopisthocotylea</taxon>
        <taxon>Polystomatidea</taxon>
        <taxon>Polystomatidae</taxon>
        <taxon>Protopolystoma</taxon>
    </lineage>
</organism>
<dbReference type="AlphaFoldDB" id="A0A3S4ZY46"/>
<dbReference type="EMBL" id="CAAALY010057835">
    <property type="protein sequence ID" value="VEL22686.1"/>
    <property type="molecule type" value="Genomic_DNA"/>
</dbReference>